<protein>
    <submittedName>
        <fullName evidence="8">MFS transporter</fullName>
    </submittedName>
</protein>
<feature type="region of interest" description="Disordered" evidence="5">
    <location>
        <begin position="505"/>
        <end position="524"/>
    </location>
</feature>
<evidence type="ECO:0000256" key="4">
    <source>
        <dbReference type="ARBA" id="ARBA00023136"/>
    </source>
</evidence>
<evidence type="ECO:0000313" key="8">
    <source>
        <dbReference type="EMBL" id="KAB8161432.1"/>
    </source>
</evidence>
<dbReference type="PANTHER" id="PTHR23501">
    <property type="entry name" value="MAJOR FACILITATOR SUPERFAMILY"/>
    <property type="match status" value="1"/>
</dbReference>
<dbReference type="GO" id="GO:0022857">
    <property type="term" value="F:transmembrane transporter activity"/>
    <property type="evidence" value="ECO:0007669"/>
    <property type="project" value="InterPro"/>
</dbReference>
<feature type="transmembrane region" description="Helical" evidence="6">
    <location>
        <begin position="270"/>
        <end position="290"/>
    </location>
</feature>
<feature type="transmembrane region" description="Helical" evidence="6">
    <location>
        <begin position="177"/>
        <end position="200"/>
    </location>
</feature>
<feature type="transmembrane region" description="Helical" evidence="6">
    <location>
        <begin position="393"/>
        <end position="419"/>
    </location>
</feature>
<dbReference type="PROSITE" id="PS50850">
    <property type="entry name" value="MFS"/>
    <property type="match status" value="1"/>
</dbReference>
<feature type="transmembrane region" description="Helical" evidence="6">
    <location>
        <begin position="89"/>
        <end position="109"/>
    </location>
</feature>
<comment type="caution">
    <text evidence="8">The sequence shown here is derived from an EMBL/GenBank/DDBJ whole genome shotgun (WGS) entry which is preliminary data.</text>
</comment>
<evidence type="ECO:0000256" key="2">
    <source>
        <dbReference type="ARBA" id="ARBA00022692"/>
    </source>
</evidence>
<dbReference type="AlphaFoldDB" id="A0A5N5ZZS3"/>
<reference evidence="8" key="1">
    <citation type="submission" date="2019-10" db="EMBL/GenBank/DDBJ databases">
        <title>Nonomuraea sp. nov., isolated from Phyllanthus amarus.</title>
        <authorList>
            <person name="Klykleung N."/>
            <person name="Tanasupawat S."/>
        </authorList>
    </citation>
    <scope>NUCLEOTIDE SEQUENCE [LARGE SCALE GENOMIC DNA]</scope>
    <source>
        <strain evidence="8">3MP-10</strain>
    </source>
</reference>
<keyword evidence="4 6" id="KW-0472">Membrane</keyword>
<keyword evidence="3 6" id="KW-1133">Transmembrane helix</keyword>
<feature type="transmembrane region" description="Helical" evidence="6">
    <location>
        <begin position="302"/>
        <end position="323"/>
    </location>
</feature>
<accession>A0A5N5ZZS3</accession>
<organism evidence="8 9">
    <name type="scientific">Streptomyces mimosae</name>
    <dbReference type="NCBI Taxonomy" id="2586635"/>
    <lineage>
        <taxon>Bacteria</taxon>
        <taxon>Bacillati</taxon>
        <taxon>Actinomycetota</taxon>
        <taxon>Actinomycetes</taxon>
        <taxon>Kitasatosporales</taxon>
        <taxon>Streptomycetaceae</taxon>
        <taxon>Streptomyces</taxon>
    </lineage>
</organism>
<name>A0A5N5ZZS3_9ACTN</name>
<feature type="transmembrane region" description="Helical" evidence="6">
    <location>
        <begin position="248"/>
        <end position="264"/>
    </location>
</feature>
<feature type="transmembrane region" description="Helical" evidence="6">
    <location>
        <begin position="206"/>
        <end position="228"/>
    </location>
</feature>
<feature type="transmembrane region" description="Helical" evidence="6">
    <location>
        <begin position="478"/>
        <end position="498"/>
    </location>
</feature>
<gene>
    <name evidence="8" type="ORF">FH607_025520</name>
</gene>
<feature type="compositionally biased region" description="Basic and acidic residues" evidence="5">
    <location>
        <begin position="1"/>
        <end position="10"/>
    </location>
</feature>
<sequence>MRPTEAAERDTDPEEPGPIRSSGGTGGPARTSDAGRHDPPAEPAGGVLSAPYRALTLGCVATVLLIAFEAMAVGTAMPAAAEALNGVSLYAFAFSAFFTTSLLGMSVAGQWCDRSGPLAPVLAGIATFALGLLFSGTAQSMWVFVVGRAFQGVGGGLVIVALYVTVRLAFPERLRPAALAAFSASWVVPSMVGPVIAGTITEQLGWRWVFLGITVLVVLPLLVLVPALRRSASGPPEGASRTLDRRRLRLAVAVALGAGLLQYGGQELRWVSLLPVAVGLALLAPSAARLLPAGTFRLRRGLPSVIALRGVISAAYLSTQTFLPLLLVTQRDLSYTQAGLSLAASGATWAVGSWAQSRPWAEPHRLKLVRLGTLLITLGVGTTPLVLLDAVPVWLPVVTLGVGAFGMGFVVSTVGVLVLRFSTPKEAGGNVASLQLCDSLANVVMLTTVGSLFAALGGDASAAAGHAAETTAASAVGPGAFVAVYAATLTAALLSIAVGGRLGPARGSPAGGSPAGRARGDGGG</sequence>
<feature type="domain" description="Major facilitator superfamily (MFS) profile" evidence="7">
    <location>
        <begin position="55"/>
        <end position="503"/>
    </location>
</feature>
<feature type="transmembrane region" description="Helical" evidence="6">
    <location>
        <begin position="335"/>
        <end position="356"/>
    </location>
</feature>
<dbReference type="PANTHER" id="PTHR23501:SF154">
    <property type="entry name" value="MULTIDRUG-EFFLUX TRANSPORTER RV1634-RELATED"/>
    <property type="match status" value="1"/>
</dbReference>
<dbReference type="Pfam" id="PF07690">
    <property type="entry name" value="MFS_1"/>
    <property type="match status" value="1"/>
</dbReference>
<dbReference type="InterPro" id="IPR011701">
    <property type="entry name" value="MFS"/>
</dbReference>
<evidence type="ECO:0000256" key="3">
    <source>
        <dbReference type="ARBA" id="ARBA00022989"/>
    </source>
</evidence>
<feature type="transmembrane region" description="Helical" evidence="6">
    <location>
        <begin position="54"/>
        <end position="77"/>
    </location>
</feature>
<feature type="transmembrane region" description="Helical" evidence="6">
    <location>
        <begin position="368"/>
        <end position="387"/>
    </location>
</feature>
<proteinExistence type="predicted"/>
<dbReference type="InterPro" id="IPR036259">
    <property type="entry name" value="MFS_trans_sf"/>
</dbReference>
<dbReference type="Gene3D" id="1.20.1250.20">
    <property type="entry name" value="MFS general substrate transporter like domains"/>
    <property type="match status" value="1"/>
</dbReference>
<feature type="transmembrane region" description="Helical" evidence="6">
    <location>
        <begin position="440"/>
        <end position="458"/>
    </location>
</feature>
<keyword evidence="2 6" id="KW-0812">Transmembrane</keyword>
<evidence type="ECO:0000256" key="6">
    <source>
        <dbReference type="SAM" id="Phobius"/>
    </source>
</evidence>
<evidence type="ECO:0000313" key="9">
    <source>
        <dbReference type="Proteomes" id="UP000314251"/>
    </source>
</evidence>
<evidence type="ECO:0000256" key="5">
    <source>
        <dbReference type="SAM" id="MobiDB-lite"/>
    </source>
</evidence>
<dbReference type="RefSeq" id="WP_139673156.1">
    <property type="nucleotide sequence ID" value="NZ_VDLY02000019.1"/>
</dbReference>
<dbReference type="EMBL" id="VDLY02000019">
    <property type="protein sequence ID" value="KAB8161432.1"/>
    <property type="molecule type" value="Genomic_DNA"/>
</dbReference>
<dbReference type="InterPro" id="IPR020846">
    <property type="entry name" value="MFS_dom"/>
</dbReference>
<dbReference type="SUPFAM" id="SSF103473">
    <property type="entry name" value="MFS general substrate transporter"/>
    <property type="match status" value="1"/>
</dbReference>
<evidence type="ECO:0000259" key="7">
    <source>
        <dbReference type="PROSITE" id="PS50850"/>
    </source>
</evidence>
<feature type="transmembrane region" description="Helical" evidence="6">
    <location>
        <begin position="121"/>
        <end position="143"/>
    </location>
</feature>
<evidence type="ECO:0000256" key="1">
    <source>
        <dbReference type="ARBA" id="ARBA00004651"/>
    </source>
</evidence>
<feature type="transmembrane region" description="Helical" evidence="6">
    <location>
        <begin position="149"/>
        <end position="170"/>
    </location>
</feature>
<dbReference type="OrthoDB" id="9778875at2"/>
<dbReference type="Proteomes" id="UP000314251">
    <property type="component" value="Unassembled WGS sequence"/>
</dbReference>
<feature type="region of interest" description="Disordered" evidence="5">
    <location>
        <begin position="1"/>
        <end position="43"/>
    </location>
</feature>
<comment type="subcellular location">
    <subcellularLocation>
        <location evidence="1">Cell membrane</location>
        <topology evidence="1">Multi-pass membrane protein</topology>
    </subcellularLocation>
</comment>
<keyword evidence="9" id="KW-1185">Reference proteome</keyword>
<dbReference type="GO" id="GO:0005886">
    <property type="term" value="C:plasma membrane"/>
    <property type="evidence" value="ECO:0007669"/>
    <property type="project" value="UniProtKB-SubCell"/>
</dbReference>